<sequence>MQFVFCTYEDHASAILEILNEAIVHSTALYDYQPRPFESMTPWFEAKRKGDFPVIGAIDANGELMGFATYGTFRPFPAYKYTVEHSVYVHTNHRGKGLGMALMMQLIALAKQQDVHVLIGGIDLSNQASIHLHERLGFRLAGTISQAAFKFNRWLDLGFYQLTLETPAKPVDG</sequence>
<protein>
    <submittedName>
        <fullName evidence="6">N-acetyltransferase</fullName>
    </submittedName>
</protein>
<organism evidence="6 7">
    <name type="scientific">Bremerella cremea</name>
    <dbReference type="NCBI Taxonomy" id="1031537"/>
    <lineage>
        <taxon>Bacteria</taxon>
        <taxon>Pseudomonadati</taxon>
        <taxon>Planctomycetota</taxon>
        <taxon>Planctomycetia</taxon>
        <taxon>Pirellulales</taxon>
        <taxon>Pirellulaceae</taxon>
        <taxon>Bremerella</taxon>
    </lineage>
</organism>
<keyword evidence="2" id="KW-0012">Acyltransferase</keyword>
<dbReference type="InterPro" id="IPR016181">
    <property type="entry name" value="Acyl_CoA_acyltransferase"/>
</dbReference>
<dbReference type="InterPro" id="IPR000182">
    <property type="entry name" value="GNAT_dom"/>
</dbReference>
<gene>
    <name evidence="6" type="ORF">DTL42_19055</name>
</gene>
<dbReference type="CDD" id="cd04301">
    <property type="entry name" value="NAT_SF"/>
    <property type="match status" value="1"/>
</dbReference>
<dbReference type="OrthoDB" id="9798006at2"/>
<dbReference type="PROSITE" id="PS51186">
    <property type="entry name" value="GNAT"/>
    <property type="match status" value="1"/>
</dbReference>
<dbReference type="Pfam" id="PF00583">
    <property type="entry name" value="Acetyltransf_1"/>
    <property type="match status" value="1"/>
</dbReference>
<comment type="catalytic activity">
    <reaction evidence="3">
        <text>L-methionine sulfoximine + acetyl-CoA = N-acetyl-L-methionine sulfoximine + CoA + H(+)</text>
        <dbReference type="Rhea" id="RHEA:47660"/>
        <dbReference type="ChEBI" id="CHEBI:15378"/>
        <dbReference type="ChEBI" id="CHEBI:57287"/>
        <dbReference type="ChEBI" id="CHEBI:57288"/>
        <dbReference type="ChEBI" id="CHEBI:87826"/>
        <dbReference type="ChEBI" id="CHEBI:87827"/>
    </reaction>
</comment>
<keyword evidence="1 6" id="KW-0808">Transferase</keyword>
<reference evidence="6 7" key="1">
    <citation type="submission" date="2018-07" db="EMBL/GenBank/DDBJ databases">
        <title>Comparative genomes isolates from brazilian mangrove.</title>
        <authorList>
            <person name="De Araujo J.E."/>
            <person name="Taketani R.G."/>
            <person name="Silva M.C.P."/>
            <person name="Lourenco M.V."/>
            <person name="Oliveira V.M."/>
            <person name="Andreote F.D."/>
        </authorList>
    </citation>
    <scope>NUCLEOTIDE SEQUENCE [LARGE SCALE GENOMIC DNA]</scope>
    <source>
        <strain evidence="6 7">HEX PRIS-MGV</strain>
    </source>
</reference>
<dbReference type="Gene3D" id="3.40.630.30">
    <property type="match status" value="1"/>
</dbReference>
<evidence type="ECO:0000256" key="1">
    <source>
        <dbReference type="ARBA" id="ARBA00022679"/>
    </source>
</evidence>
<dbReference type="EMBL" id="QPEX01000039">
    <property type="protein sequence ID" value="RCS43256.1"/>
    <property type="molecule type" value="Genomic_DNA"/>
</dbReference>
<dbReference type="PANTHER" id="PTHR43072:SF23">
    <property type="entry name" value="UPF0039 PROTEIN C11D3.02C"/>
    <property type="match status" value="1"/>
</dbReference>
<evidence type="ECO:0000313" key="7">
    <source>
        <dbReference type="Proteomes" id="UP000253562"/>
    </source>
</evidence>
<comment type="catalytic activity">
    <reaction evidence="4">
        <text>L-methionine sulfone + acetyl-CoA = N-acetyl-L-methionine sulfone + CoA + H(+)</text>
        <dbReference type="Rhea" id="RHEA:47656"/>
        <dbReference type="ChEBI" id="CHEBI:15378"/>
        <dbReference type="ChEBI" id="CHEBI:57287"/>
        <dbReference type="ChEBI" id="CHEBI:57288"/>
        <dbReference type="ChEBI" id="CHEBI:87824"/>
        <dbReference type="ChEBI" id="CHEBI:87825"/>
    </reaction>
</comment>
<dbReference type="Proteomes" id="UP000253562">
    <property type="component" value="Unassembled WGS sequence"/>
</dbReference>
<dbReference type="GO" id="GO:0016747">
    <property type="term" value="F:acyltransferase activity, transferring groups other than amino-acyl groups"/>
    <property type="evidence" value="ECO:0007669"/>
    <property type="project" value="InterPro"/>
</dbReference>
<comment type="caution">
    <text evidence="6">The sequence shown here is derived from an EMBL/GenBank/DDBJ whole genome shotgun (WGS) entry which is preliminary data.</text>
</comment>
<dbReference type="RefSeq" id="WP_114370972.1">
    <property type="nucleotide sequence ID" value="NZ_QPEX01000039.1"/>
</dbReference>
<dbReference type="AlphaFoldDB" id="A0A368KML5"/>
<name>A0A368KML5_9BACT</name>
<evidence type="ECO:0000259" key="5">
    <source>
        <dbReference type="PROSITE" id="PS51186"/>
    </source>
</evidence>
<evidence type="ECO:0000256" key="2">
    <source>
        <dbReference type="ARBA" id="ARBA00023315"/>
    </source>
</evidence>
<proteinExistence type="predicted"/>
<dbReference type="PANTHER" id="PTHR43072">
    <property type="entry name" value="N-ACETYLTRANSFERASE"/>
    <property type="match status" value="1"/>
</dbReference>
<dbReference type="SUPFAM" id="SSF55729">
    <property type="entry name" value="Acyl-CoA N-acyltransferases (Nat)"/>
    <property type="match status" value="1"/>
</dbReference>
<accession>A0A368KML5</accession>
<evidence type="ECO:0000256" key="3">
    <source>
        <dbReference type="ARBA" id="ARBA00050603"/>
    </source>
</evidence>
<dbReference type="FunFam" id="3.40.630.30:FF:000026">
    <property type="entry name" value="Phosphinothricin acetyltransferase"/>
    <property type="match status" value="1"/>
</dbReference>
<evidence type="ECO:0000313" key="6">
    <source>
        <dbReference type="EMBL" id="RCS43256.1"/>
    </source>
</evidence>
<evidence type="ECO:0000256" key="4">
    <source>
        <dbReference type="ARBA" id="ARBA00051334"/>
    </source>
</evidence>
<feature type="domain" description="N-acetyltransferase" evidence="5">
    <location>
        <begin position="16"/>
        <end position="165"/>
    </location>
</feature>